<dbReference type="PROSITE" id="PS50110">
    <property type="entry name" value="RESPONSE_REGULATORY"/>
    <property type="match status" value="1"/>
</dbReference>
<organism evidence="4 5">
    <name type="scientific">Pedobacter metabolipauper</name>
    <dbReference type="NCBI Taxonomy" id="425513"/>
    <lineage>
        <taxon>Bacteria</taxon>
        <taxon>Pseudomonadati</taxon>
        <taxon>Bacteroidota</taxon>
        <taxon>Sphingobacteriia</taxon>
        <taxon>Sphingobacteriales</taxon>
        <taxon>Sphingobacteriaceae</taxon>
        <taxon>Pedobacter</taxon>
    </lineage>
</organism>
<dbReference type="Gene3D" id="3.40.50.2300">
    <property type="match status" value="1"/>
</dbReference>
<evidence type="ECO:0000313" key="5">
    <source>
        <dbReference type="Proteomes" id="UP000295620"/>
    </source>
</evidence>
<dbReference type="PANTHER" id="PTHR44591">
    <property type="entry name" value="STRESS RESPONSE REGULATOR PROTEIN 1"/>
    <property type="match status" value="1"/>
</dbReference>
<evidence type="ECO:0000256" key="1">
    <source>
        <dbReference type="ARBA" id="ARBA00022553"/>
    </source>
</evidence>
<dbReference type="SMART" id="SM00448">
    <property type="entry name" value="REC"/>
    <property type="match status" value="1"/>
</dbReference>
<keyword evidence="5" id="KW-1185">Reference proteome</keyword>
<dbReference type="CDD" id="cd00156">
    <property type="entry name" value="REC"/>
    <property type="match status" value="1"/>
</dbReference>
<name>A0A4R6SXG5_9SPHI</name>
<dbReference type="Pfam" id="PF00072">
    <property type="entry name" value="Response_reg"/>
    <property type="match status" value="1"/>
</dbReference>
<dbReference type="RefSeq" id="WP_133576168.1">
    <property type="nucleotide sequence ID" value="NZ_SNYC01000004.1"/>
</dbReference>
<gene>
    <name evidence="4" type="ORF">ATK78_2301</name>
</gene>
<accession>A0A4R6SXG5</accession>
<dbReference type="EMBL" id="SNYC01000004">
    <property type="protein sequence ID" value="TDQ10136.1"/>
    <property type="molecule type" value="Genomic_DNA"/>
</dbReference>
<sequence>MAKRMLIIDDDEAYSGSLFELFSADYSIRISSTPNNIFSSIESFHPDIIIIEYSLPGEKNGAELCLSIKLNPHTANIPVLITSETMLSDQIISVSHCNQFIPKPFHNYQFQMIINSHCISNAYYG</sequence>
<dbReference type="Proteomes" id="UP000295620">
    <property type="component" value="Unassembled WGS sequence"/>
</dbReference>
<dbReference type="OrthoDB" id="5432534at2"/>
<comment type="caution">
    <text evidence="4">The sequence shown here is derived from an EMBL/GenBank/DDBJ whole genome shotgun (WGS) entry which is preliminary data.</text>
</comment>
<evidence type="ECO:0000256" key="2">
    <source>
        <dbReference type="PROSITE-ProRule" id="PRU00169"/>
    </source>
</evidence>
<reference evidence="4 5" key="1">
    <citation type="submission" date="2019-03" db="EMBL/GenBank/DDBJ databases">
        <title>Genomic Encyclopedia of Archaeal and Bacterial Type Strains, Phase II (KMG-II): from individual species to whole genera.</title>
        <authorList>
            <person name="Goeker M."/>
        </authorList>
    </citation>
    <scope>NUCLEOTIDE SEQUENCE [LARGE SCALE GENOMIC DNA]</scope>
    <source>
        <strain evidence="4 5">DSM 19035</strain>
    </source>
</reference>
<dbReference type="PANTHER" id="PTHR44591:SF3">
    <property type="entry name" value="RESPONSE REGULATORY DOMAIN-CONTAINING PROTEIN"/>
    <property type="match status" value="1"/>
</dbReference>
<keyword evidence="1" id="KW-0597">Phosphoprotein</keyword>
<dbReference type="InterPro" id="IPR011006">
    <property type="entry name" value="CheY-like_superfamily"/>
</dbReference>
<proteinExistence type="predicted"/>
<evidence type="ECO:0000259" key="3">
    <source>
        <dbReference type="PROSITE" id="PS50110"/>
    </source>
</evidence>
<protein>
    <submittedName>
        <fullName evidence="4">Response regulator receiver domain-containing protein</fullName>
    </submittedName>
</protein>
<dbReference type="AlphaFoldDB" id="A0A4R6SXG5"/>
<dbReference type="SUPFAM" id="SSF52172">
    <property type="entry name" value="CheY-like"/>
    <property type="match status" value="1"/>
</dbReference>
<comment type="caution">
    <text evidence="2">Lacks conserved residue(s) required for the propagation of feature annotation.</text>
</comment>
<dbReference type="InterPro" id="IPR001789">
    <property type="entry name" value="Sig_transdc_resp-reg_receiver"/>
</dbReference>
<feature type="domain" description="Response regulatory" evidence="3">
    <location>
        <begin position="4"/>
        <end position="118"/>
    </location>
</feature>
<evidence type="ECO:0000313" key="4">
    <source>
        <dbReference type="EMBL" id="TDQ10136.1"/>
    </source>
</evidence>
<dbReference type="InterPro" id="IPR050595">
    <property type="entry name" value="Bact_response_regulator"/>
</dbReference>
<dbReference type="GO" id="GO:0000160">
    <property type="term" value="P:phosphorelay signal transduction system"/>
    <property type="evidence" value="ECO:0007669"/>
    <property type="project" value="InterPro"/>
</dbReference>